<name>A0A5A7P3B3_STRAF</name>
<dbReference type="EMBL" id="BKCP01001669">
    <property type="protein sequence ID" value="GER27232.1"/>
    <property type="molecule type" value="Genomic_DNA"/>
</dbReference>
<evidence type="ECO:0000313" key="1">
    <source>
        <dbReference type="EMBL" id="GER27232.1"/>
    </source>
</evidence>
<dbReference type="GO" id="GO:0016874">
    <property type="term" value="F:ligase activity"/>
    <property type="evidence" value="ECO:0007669"/>
    <property type="project" value="UniProtKB-KW"/>
</dbReference>
<reference evidence="2" key="1">
    <citation type="journal article" date="2019" name="Curr. Biol.">
        <title>Genome Sequence of Striga asiatica Provides Insight into the Evolution of Plant Parasitism.</title>
        <authorList>
            <person name="Yoshida S."/>
            <person name="Kim S."/>
            <person name="Wafula E.K."/>
            <person name="Tanskanen J."/>
            <person name="Kim Y.M."/>
            <person name="Honaas L."/>
            <person name="Yang Z."/>
            <person name="Spallek T."/>
            <person name="Conn C.E."/>
            <person name="Ichihashi Y."/>
            <person name="Cheong K."/>
            <person name="Cui S."/>
            <person name="Der J.P."/>
            <person name="Gundlach H."/>
            <person name="Jiao Y."/>
            <person name="Hori C."/>
            <person name="Ishida J.K."/>
            <person name="Kasahara H."/>
            <person name="Kiba T."/>
            <person name="Kim M.S."/>
            <person name="Koo N."/>
            <person name="Laohavisit A."/>
            <person name="Lee Y.H."/>
            <person name="Lumba S."/>
            <person name="McCourt P."/>
            <person name="Mortimer J.C."/>
            <person name="Mutuku J.M."/>
            <person name="Nomura T."/>
            <person name="Sasaki-Sekimoto Y."/>
            <person name="Seto Y."/>
            <person name="Wang Y."/>
            <person name="Wakatake T."/>
            <person name="Sakakibara H."/>
            <person name="Demura T."/>
            <person name="Yamaguchi S."/>
            <person name="Yoneyama K."/>
            <person name="Manabe R.I."/>
            <person name="Nelson D.C."/>
            <person name="Schulman A.H."/>
            <person name="Timko M.P."/>
            <person name="dePamphilis C.W."/>
            <person name="Choi D."/>
            <person name="Shirasu K."/>
        </authorList>
    </citation>
    <scope>NUCLEOTIDE SEQUENCE [LARGE SCALE GENOMIC DNA]</scope>
    <source>
        <strain evidence="2">cv. UVA1</strain>
    </source>
</reference>
<keyword evidence="2" id="KW-1185">Reference proteome</keyword>
<comment type="caution">
    <text evidence="1">The sequence shown here is derived from an EMBL/GenBank/DDBJ whole genome shotgun (WGS) entry which is preliminary data.</text>
</comment>
<accession>A0A5A7P3B3</accession>
<proteinExistence type="predicted"/>
<evidence type="ECO:0000313" key="2">
    <source>
        <dbReference type="Proteomes" id="UP000325081"/>
    </source>
</evidence>
<organism evidence="1 2">
    <name type="scientific">Striga asiatica</name>
    <name type="common">Asiatic witchweed</name>
    <name type="synonym">Buchnera asiatica</name>
    <dbReference type="NCBI Taxonomy" id="4170"/>
    <lineage>
        <taxon>Eukaryota</taxon>
        <taxon>Viridiplantae</taxon>
        <taxon>Streptophyta</taxon>
        <taxon>Embryophyta</taxon>
        <taxon>Tracheophyta</taxon>
        <taxon>Spermatophyta</taxon>
        <taxon>Magnoliopsida</taxon>
        <taxon>eudicotyledons</taxon>
        <taxon>Gunneridae</taxon>
        <taxon>Pentapetalae</taxon>
        <taxon>asterids</taxon>
        <taxon>lamiids</taxon>
        <taxon>Lamiales</taxon>
        <taxon>Orobanchaceae</taxon>
        <taxon>Buchnereae</taxon>
        <taxon>Striga</taxon>
    </lineage>
</organism>
<gene>
    <name evidence="1" type="ORF">STAS_02931</name>
</gene>
<dbReference type="Proteomes" id="UP000325081">
    <property type="component" value="Unassembled WGS sequence"/>
</dbReference>
<sequence>MSLPRDHHSHCPREVMTARLDVLGSSSTNATFFGTMNPGSLSRQCRTISASLTSGSPFCSFTKAHGLSPHLGCGIATTAASTTIGCSYNAASTSTLLMFSPPDMITSFNRSLISTYPSGWTTPASPVWNHPLPPRKAS</sequence>
<protein>
    <submittedName>
        <fullName evidence="1">Amp-dependent synthetase and ligase</fullName>
    </submittedName>
</protein>
<dbReference type="AlphaFoldDB" id="A0A5A7P3B3"/>
<keyword evidence="1" id="KW-0436">Ligase</keyword>